<feature type="compositionally biased region" description="Basic residues" evidence="1">
    <location>
        <begin position="107"/>
        <end position="120"/>
    </location>
</feature>
<name>A0A6J4UF64_9BACT</name>
<sequence>ERRGEYLPTGRRRARSRSGRRLSRQAPGGGSRAVRLRQEHARGRVAPSGVSGDGLRPGAQRNSNPLATRRPRPSGCPRRRPADAAPAPWRRVAGVALPRAADAPARRQSRRRSPPRHVQARRGGGPGPGHVTASVAGAAGRV</sequence>
<feature type="non-terminal residue" evidence="2">
    <location>
        <position position="1"/>
    </location>
</feature>
<accession>A0A6J4UF64</accession>
<reference evidence="2" key="1">
    <citation type="submission" date="2020-02" db="EMBL/GenBank/DDBJ databases">
        <authorList>
            <person name="Meier V. D."/>
        </authorList>
    </citation>
    <scope>NUCLEOTIDE SEQUENCE</scope>
    <source>
        <strain evidence="2">AVDCRST_MAG19</strain>
    </source>
</reference>
<protein>
    <submittedName>
        <fullName evidence="2">Uncharacterized protein</fullName>
    </submittedName>
</protein>
<dbReference type="AlphaFoldDB" id="A0A6J4UF64"/>
<feature type="non-terminal residue" evidence="2">
    <location>
        <position position="142"/>
    </location>
</feature>
<feature type="compositionally biased region" description="Low complexity" evidence="1">
    <location>
        <begin position="83"/>
        <end position="103"/>
    </location>
</feature>
<organism evidence="2">
    <name type="scientific">uncultured Thermomicrobiales bacterium</name>
    <dbReference type="NCBI Taxonomy" id="1645740"/>
    <lineage>
        <taxon>Bacteria</taxon>
        <taxon>Pseudomonadati</taxon>
        <taxon>Thermomicrobiota</taxon>
        <taxon>Thermomicrobia</taxon>
        <taxon>Thermomicrobiales</taxon>
        <taxon>environmental samples</taxon>
    </lineage>
</organism>
<proteinExistence type="predicted"/>
<dbReference type="EMBL" id="CADCWL010000017">
    <property type="protein sequence ID" value="CAA9546468.1"/>
    <property type="molecule type" value="Genomic_DNA"/>
</dbReference>
<feature type="region of interest" description="Disordered" evidence="1">
    <location>
        <begin position="1"/>
        <end position="142"/>
    </location>
</feature>
<evidence type="ECO:0000256" key="1">
    <source>
        <dbReference type="SAM" id="MobiDB-lite"/>
    </source>
</evidence>
<feature type="compositionally biased region" description="Basic residues" evidence="1">
    <location>
        <begin position="10"/>
        <end position="23"/>
    </location>
</feature>
<gene>
    <name evidence="2" type="ORF">AVDCRST_MAG19-295</name>
</gene>
<evidence type="ECO:0000313" key="2">
    <source>
        <dbReference type="EMBL" id="CAA9546468.1"/>
    </source>
</evidence>